<protein>
    <recommendedName>
        <fullName evidence="3">DUF4219 domain-containing protein</fullName>
    </recommendedName>
</protein>
<sequence>MESRSKRNIQQFNGDRYSTWKFRIRSLLEELQLLTVIDEEPPPRPDNEWIKKNILAKGTIVDYLGDTFLSFARGSSTAKSIMAELDKVYERRSLATQLALRKQLLNMKLQPDVTLFEHFTIR</sequence>
<dbReference type="Pfam" id="PF14223">
    <property type="entry name" value="Retrotran_gag_2"/>
    <property type="match status" value="1"/>
</dbReference>
<accession>A0AAU9VH05</accession>
<dbReference type="AlphaFoldDB" id="A0AAU9VH05"/>
<reference evidence="1" key="1">
    <citation type="submission" date="2022-03" db="EMBL/GenBank/DDBJ databases">
        <authorList>
            <person name="Tunstrom K."/>
        </authorList>
    </citation>
    <scope>NUCLEOTIDE SEQUENCE</scope>
</reference>
<proteinExistence type="predicted"/>
<name>A0AAU9VH05_EUPED</name>
<evidence type="ECO:0008006" key="3">
    <source>
        <dbReference type="Google" id="ProtNLM"/>
    </source>
</evidence>
<organism evidence="1 2">
    <name type="scientific">Euphydryas editha</name>
    <name type="common">Edith's checkerspot</name>
    <dbReference type="NCBI Taxonomy" id="104508"/>
    <lineage>
        <taxon>Eukaryota</taxon>
        <taxon>Metazoa</taxon>
        <taxon>Ecdysozoa</taxon>
        <taxon>Arthropoda</taxon>
        <taxon>Hexapoda</taxon>
        <taxon>Insecta</taxon>
        <taxon>Pterygota</taxon>
        <taxon>Neoptera</taxon>
        <taxon>Endopterygota</taxon>
        <taxon>Lepidoptera</taxon>
        <taxon>Glossata</taxon>
        <taxon>Ditrysia</taxon>
        <taxon>Papilionoidea</taxon>
        <taxon>Nymphalidae</taxon>
        <taxon>Nymphalinae</taxon>
        <taxon>Euphydryas</taxon>
    </lineage>
</organism>
<evidence type="ECO:0000313" key="1">
    <source>
        <dbReference type="EMBL" id="CAH2109312.1"/>
    </source>
</evidence>
<keyword evidence="2" id="KW-1185">Reference proteome</keyword>
<dbReference type="EMBL" id="CAKOGL010000102">
    <property type="protein sequence ID" value="CAH2109312.1"/>
    <property type="molecule type" value="Genomic_DNA"/>
</dbReference>
<comment type="caution">
    <text evidence="1">The sequence shown here is derived from an EMBL/GenBank/DDBJ whole genome shotgun (WGS) entry which is preliminary data.</text>
</comment>
<gene>
    <name evidence="1" type="ORF">EEDITHA_LOCUS23164</name>
</gene>
<dbReference type="Proteomes" id="UP001153954">
    <property type="component" value="Unassembled WGS sequence"/>
</dbReference>
<evidence type="ECO:0000313" key="2">
    <source>
        <dbReference type="Proteomes" id="UP001153954"/>
    </source>
</evidence>